<keyword evidence="3" id="KW-0249">Electron transport</keyword>
<feature type="active site" description="Nucleophile" evidence="8">
    <location>
        <position position="31"/>
    </location>
</feature>
<evidence type="ECO:0000259" key="10">
    <source>
        <dbReference type="PROSITE" id="PS51352"/>
    </source>
</evidence>
<dbReference type="GO" id="GO:0015035">
    <property type="term" value="F:protein-disulfide reductase activity"/>
    <property type="evidence" value="ECO:0007669"/>
    <property type="project" value="UniProtKB-UniRule"/>
</dbReference>
<dbReference type="InterPro" id="IPR017937">
    <property type="entry name" value="Thioredoxin_CS"/>
</dbReference>
<feature type="domain" description="Thioredoxin" evidence="10">
    <location>
        <begin position="1"/>
        <end position="107"/>
    </location>
</feature>
<dbReference type="NCBIfam" id="TIGR01068">
    <property type="entry name" value="thioredoxin"/>
    <property type="match status" value="1"/>
</dbReference>
<dbReference type="GO" id="GO:0045454">
    <property type="term" value="P:cell redox homeostasis"/>
    <property type="evidence" value="ECO:0007669"/>
    <property type="project" value="TreeGrafter"/>
</dbReference>
<dbReference type="InterPro" id="IPR005746">
    <property type="entry name" value="Thioredoxin"/>
</dbReference>
<feature type="site" description="Deprotonates C-terminal active site Cys" evidence="8">
    <location>
        <position position="25"/>
    </location>
</feature>
<evidence type="ECO:0000256" key="5">
    <source>
        <dbReference type="ARBA" id="ARBA00023284"/>
    </source>
</evidence>
<feature type="site" description="Contributes to redox potential value" evidence="8">
    <location>
        <position position="33"/>
    </location>
</feature>
<feature type="site" description="Contributes to redox potential value" evidence="8">
    <location>
        <position position="32"/>
    </location>
</feature>
<organism evidence="11">
    <name type="scientific">Ignavibacterium album</name>
    <dbReference type="NCBI Taxonomy" id="591197"/>
    <lineage>
        <taxon>Bacteria</taxon>
        <taxon>Pseudomonadati</taxon>
        <taxon>Ignavibacteriota</taxon>
        <taxon>Ignavibacteria</taxon>
        <taxon>Ignavibacteriales</taxon>
        <taxon>Ignavibacteriaceae</taxon>
        <taxon>Ignavibacterium</taxon>
    </lineage>
</organism>
<keyword evidence="5 9" id="KW-0676">Redox-active center</keyword>
<feature type="disulfide bond" description="Redox-active" evidence="9">
    <location>
        <begin position="31"/>
        <end position="34"/>
    </location>
</feature>
<evidence type="ECO:0000256" key="2">
    <source>
        <dbReference type="ARBA" id="ARBA00022448"/>
    </source>
</evidence>
<dbReference type="GO" id="GO:0005829">
    <property type="term" value="C:cytosol"/>
    <property type="evidence" value="ECO:0007669"/>
    <property type="project" value="TreeGrafter"/>
</dbReference>
<dbReference type="PIRSF" id="PIRSF000077">
    <property type="entry name" value="Thioredoxin"/>
    <property type="match status" value="1"/>
</dbReference>
<dbReference type="InterPro" id="IPR036249">
    <property type="entry name" value="Thioredoxin-like_sf"/>
</dbReference>
<dbReference type="InterPro" id="IPR013766">
    <property type="entry name" value="Thioredoxin_domain"/>
</dbReference>
<dbReference type="PROSITE" id="PS00194">
    <property type="entry name" value="THIOREDOXIN_1"/>
    <property type="match status" value="1"/>
</dbReference>
<dbReference type="EMBL" id="DSUJ01000008">
    <property type="protein sequence ID" value="HFI92069.1"/>
    <property type="molecule type" value="Genomic_DNA"/>
</dbReference>
<feature type="active site" description="Nucleophile" evidence="8">
    <location>
        <position position="34"/>
    </location>
</feature>
<evidence type="ECO:0000313" key="11">
    <source>
        <dbReference type="EMBL" id="HFI92069.1"/>
    </source>
</evidence>
<gene>
    <name evidence="11" type="primary">trxA</name>
    <name evidence="11" type="ORF">ENS31_11175</name>
</gene>
<dbReference type="FunFam" id="3.40.30.10:FF:000001">
    <property type="entry name" value="Thioredoxin"/>
    <property type="match status" value="1"/>
</dbReference>
<evidence type="ECO:0000256" key="8">
    <source>
        <dbReference type="PIRSR" id="PIRSR000077-1"/>
    </source>
</evidence>
<dbReference type="Pfam" id="PF00085">
    <property type="entry name" value="Thioredoxin"/>
    <property type="match status" value="1"/>
</dbReference>
<comment type="caution">
    <text evidence="11">The sequence shown here is derived from an EMBL/GenBank/DDBJ whole genome shotgun (WGS) entry which is preliminary data.</text>
</comment>
<reference evidence="11" key="1">
    <citation type="journal article" date="2020" name="mSystems">
        <title>Genome- and Community-Level Interaction Insights into Carbon Utilization and Element Cycling Functions of Hydrothermarchaeota in Hydrothermal Sediment.</title>
        <authorList>
            <person name="Zhou Z."/>
            <person name="Liu Y."/>
            <person name="Xu W."/>
            <person name="Pan J."/>
            <person name="Luo Z.H."/>
            <person name="Li M."/>
        </authorList>
    </citation>
    <scope>NUCLEOTIDE SEQUENCE [LARGE SCALE GENOMIC DNA]</scope>
    <source>
        <strain evidence="11">SpSt-479</strain>
    </source>
</reference>
<dbReference type="PRINTS" id="PR00421">
    <property type="entry name" value="THIOREDOXIN"/>
</dbReference>
<accession>A0A7V2ZL98</accession>
<evidence type="ECO:0000256" key="4">
    <source>
        <dbReference type="ARBA" id="ARBA00023157"/>
    </source>
</evidence>
<dbReference type="SUPFAM" id="SSF52833">
    <property type="entry name" value="Thioredoxin-like"/>
    <property type="match status" value="1"/>
</dbReference>
<dbReference type="CDD" id="cd02947">
    <property type="entry name" value="TRX_family"/>
    <property type="match status" value="1"/>
</dbReference>
<dbReference type="PROSITE" id="PS51352">
    <property type="entry name" value="THIOREDOXIN_2"/>
    <property type="match status" value="1"/>
</dbReference>
<protein>
    <recommendedName>
        <fullName evidence="6 7">Thioredoxin</fullName>
    </recommendedName>
</protein>
<dbReference type="AlphaFoldDB" id="A0A7V2ZL98"/>
<dbReference type="PANTHER" id="PTHR45663:SF11">
    <property type="entry name" value="GEO12009P1"/>
    <property type="match status" value="1"/>
</dbReference>
<evidence type="ECO:0000256" key="1">
    <source>
        <dbReference type="ARBA" id="ARBA00008987"/>
    </source>
</evidence>
<name>A0A7V2ZL98_9BACT</name>
<keyword evidence="4 9" id="KW-1015">Disulfide bond</keyword>
<evidence type="ECO:0000256" key="9">
    <source>
        <dbReference type="PIRSR" id="PIRSR000077-4"/>
    </source>
</evidence>
<evidence type="ECO:0000256" key="7">
    <source>
        <dbReference type="PIRNR" id="PIRNR000077"/>
    </source>
</evidence>
<dbReference type="RefSeq" id="WP_304144142.1">
    <property type="nucleotide sequence ID" value="NZ_JAOAIE010000036.1"/>
</dbReference>
<dbReference type="Gene3D" id="3.40.30.10">
    <property type="entry name" value="Glutaredoxin"/>
    <property type="match status" value="1"/>
</dbReference>
<comment type="similarity">
    <text evidence="1 7">Belongs to the thioredoxin family.</text>
</comment>
<sequence>MKPITITDENFEQEVLKSNIPVLIDFWAVWCGPCKMIAPIVEQLAAEYEGKLKVGKLDVDNNQQSAIKYGVRSIPTLLIFKDGKVVDTIIGAVPKPMIVSKIEPLLQTA</sequence>
<keyword evidence="2" id="KW-0813">Transport</keyword>
<dbReference type="PANTHER" id="PTHR45663">
    <property type="entry name" value="GEO12009P1"/>
    <property type="match status" value="1"/>
</dbReference>
<evidence type="ECO:0000256" key="6">
    <source>
        <dbReference type="NCBIfam" id="TIGR01068"/>
    </source>
</evidence>
<evidence type="ECO:0000256" key="3">
    <source>
        <dbReference type="ARBA" id="ARBA00022982"/>
    </source>
</evidence>
<proteinExistence type="inferred from homology"/>